<accession>A8P909</accession>
<dbReference type="VEuPathDB" id="FungiDB:CC1G_12809"/>
<evidence type="ECO:0000256" key="1">
    <source>
        <dbReference type="SAM" id="MobiDB-lite"/>
    </source>
</evidence>
<feature type="compositionally biased region" description="Polar residues" evidence="1">
    <location>
        <begin position="1"/>
        <end position="12"/>
    </location>
</feature>
<name>A8P909_COPC7</name>
<evidence type="ECO:0000313" key="2">
    <source>
        <dbReference type="EMBL" id="EAU82136.2"/>
    </source>
</evidence>
<comment type="caution">
    <text evidence="2">The sequence shown here is derived from an EMBL/GenBank/DDBJ whole genome shotgun (WGS) entry which is preliminary data.</text>
</comment>
<keyword evidence="3" id="KW-1185">Reference proteome</keyword>
<feature type="region of interest" description="Disordered" evidence="1">
    <location>
        <begin position="94"/>
        <end position="125"/>
    </location>
</feature>
<dbReference type="AlphaFoldDB" id="A8P909"/>
<dbReference type="HOGENOM" id="CLU_1992509_0_0_1"/>
<feature type="region of interest" description="Disordered" evidence="1">
    <location>
        <begin position="1"/>
        <end position="25"/>
    </location>
</feature>
<dbReference type="KEGG" id="cci:CC1G_12809"/>
<dbReference type="InParanoid" id="A8P909"/>
<proteinExistence type="predicted"/>
<protein>
    <submittedName>
        <fullName evidence="2">Uncharacterized protein</fullName>
    </submittedName>
</protein>
<gene>
    <name evidence="2" type="ORF">CC1G_12809</name>
</gene>
<feature type="compositionally biased region" description="Low complexity" evidence="1">
    <location>
        <begin position="13"/>
        <end position="25"/>
    </location>
</feature>
<sequence>MAPSASPSYCEQSTSSSRLLSITTSTQKSMNTNIVAVGTLQARSFQRRNRSEVPRLSKIHLDAKSSSTVPSLLDVASQVANWIRAQNRLSQECDGATVNQFQRSKRPPGASKPEAPLSTSTLLQA</sequence>
<evidence type="ECO:0000313" key="3">
    <source>
        <dbReference type="Proteomes" id="UP000001861"/>
    </source>
</evidence>
<dbReference type="Proteomes" id="UP000001861">
    <property type="component" value="Unassembled WGS sequence"/>
</dbReference>
<dbReference type="GeneID" id="6016300"/>
<organism evidence="2 3">
    <name type="scientific">Coprinopsis cinerea (strain Okayama-7 / 130 / ATCC MYA-4618 / FGSC 9003)</name>
    <name type="common">Inky cap fungus</name>
    <name type="synonym">Hormographiella aspergillata</name>
    <dbReference type="NCBI Taxonomy" id="240176"/>
    <lineage>
        <taxon>Eukaryota</taxon>
        <taxon>Fungi</taxon>
        <taxon>Dikarya</taxon>
        <taxon>Basidiomycota</taxon>
        <taxon>Agaricomycotina</taxon>
        <taxon>Agaricomycetes</taxon>
        <taxon>Agaricomycetidae</taxon>
        <taxon>Agaricales</taxon>
        <taxon>Agaricineae</taxon>
        <taxon>Psathyrellaceae</taxon>
        <taxon>Coprinopsis</taxon>
    </lineage>
</organism>
<dbReference type="RefSeq" id="XP_001839674.2">
    <property type="nucleotide sequence ID" value="XM_001839622.2"/>
</dbReference>
<dbReference type="EMBL" id="AACS02000011">
    <property type="protein sequence ID" value="EAU82136.2"/>
    <property type="molecule type" value="Genomic_DNA"/>
</dbReference>
<reference evidence="2 3" key="1">
    <citation type="journal article" date="2010" name="Proc. Natl. Acad. Sci. U.S.A.">
        <title>Insights into evolution of multicellular fungi from the assembled chromosomes of the mushroom Coprinopsis cinerea (Coprinus cinereus).</title>
        <authorList>
            <person name="Stajich J.E."/>
            <person name="Wilke S.K."/>
            <person name="Ahren D."/>
            <person name="Au C.H."/>
            <person name="Birren B.W."/>
            <person name="Borodovsky M."/>
            <person name="Burns C."/>
            <person name="Canback B."/>
            <person name="Casselton L.A."/>
            <person name="Cheng C.K."/>
            <person name="Deng J."/>
            <person name="Dietrich F.S."/>
            <person name="Fargo D.C."/>
            <person name="Farman M.L."/>
            <person name="Gathman A.C."/>
            <person name="Goldberg J."/>
            <person name="Guigo R."/>
            <person name="Hoegger P.J."/>
            <person name="Hooker J.B."/>
            <person name="Huggins A."/>
            <person name="James T.Y."/>
            <person name="Kamada T."/>
            <person name="Kilaru S."/>
            <person name="Kodira C."/>
            <person name="Kues U."/>
            <person name="Kupfer D."/>
            <person name="Kwan H.S."/>
            <person name="Lomsadze A."/>
            <person name="Li W."/>
            <person name="Lilly W.W."/>
            <person name="Ma L.J."/>
            <person name="Mackey A.J."/>
            <person name="Manning G."/>
            <person name="Martin F."/>
            <person name="Muraguchi H."/>
            <person name="Natvig D.O."/>
            <person name="Palmerini H."/>
            <person name="Ramesh M.A."/>
            <person name="Rehmeyer C.J."/>
            <person name="Roe B.A."/>
            <person name="Shenoy N."/>
            <person name="Stanke M."/>
            <person name="Ter-Hovhannisyan V."/>
            <person name="Tunlid A."/>
            <person name="Velagapudi R."/>
            <person name="Vision T.J."/>
            <person name="Zeng Q."/>
            <person name="Zolan M.E."/>
            <person name="Pukkila P.J."/>
        </authorList>
    </citation>
    <scope>NUCLEOTIDE SEQUENCE [LARGE SCALE GENOMIC DNA]</scope>
    <source>
        <strain evidence="3">Okayama-7 / 130 / ATCC MYA-4618 / FGSC 9003</strain>
    </source>
</reference>